<sequence>MQVRARSSHVVPRPLPRRVSLEPSWAKFGQGGLSASLLLLSLLSLFLAQPTLLGAMTQFDPVLHSSFRFEAVSCDAMMVNAFAMETTMSAV</sequence>
<keyword evidence="2" id="KW-1185">Reference proteome</keyword>
<dbReference type="EMBL" id="KZ821701">
    <property type="protein sequence ID" value="PYH81547.1"/>
    <property type="molecule type" value="Genomic_DNA"/>
</dbReference>
<dbReference type="VEuPathDB" id="FungiDB:BO82DRAFT_81441"/>
<dbReference type="AlphaFoldDB" id="A0A319CDU0"/>
<evidence type="ECO:0000313" key="1">
    <source>
        <dbReference type="EMBL" id="PYH81547.1"/>
    </source>
</evidence>
<name>A0A319CDU0_9EURO</name>
<dbReference type="RefSeq" id="XP_025491747.1">
    <property type="nucleotide sequence ID" value="XM_025641580.1"/>
</dbReference>
<protein>
    <submittedName>
        <fullName evidence="1">Uncharacterized protein</fullName>
    </submittedName>
</protein>
<proteinExistence type="predicted"/>
<gene>
    <name evidence="1" type="ORF">BO82DRAFT_81441</name>
</gene>
<dbReference type="Proteomes" id="UP000248340">
    <property type="component" value="Unassembled WGS sequence"/>
</dbReference>
<reference evidence="1 2" key="1">
    <citation type="submission" date="2016-12" db="EMBL/GenBank/DDBJ databases">
        <title>The genomes of Aspergillus section Nigri reveals drivers in fungal speciation.</title>
        <authorList>
            <consortium name="DOE Joint Genome Institute"/>
            <person name="Vesth T.C."/>
            <person name="Nybo J."/>
            <person name="Theobald S."/>
            <person name="Brandl J."/>
            <person name="Frisvad J.C."/>
            <person name="Nielsen K.F."/>
            <person name="Lyhne E.K."/>
            <person name="Kogle M.E."/>
            <person name="Kuo A."/>
            <person name="Riley R."/>
            <person name="Clum A."/>
            <person name="Nolan M."/>
            <person name="Lipzen A."/>
            <person name="Salamov A."/>
            <person name="Henrissat B."/>
            <person name="Wiebenga A."/>
            <person name="De Vries R.P."/>
            <person name="Grigoriev I.V."/>
            <person name="Mortensen U.H."/>
            <person name="Andersen M.R."/>
            <person name="Baker S.E."/>
        </authorList>
    </citation>
    <scope>NUCLEOTIDE SEQUENCE [LARGE SCALE GENOMIC DNA]</scope>
    <source>
        <strain evidence="1 2">CBS 121591</strain>
    </source>
</reference>
<accession>A0A319CDU0</accession>
<evidence type="ECO:0000313" key="2">
    <source>
        <dbReference type="Proteomes" id="UP000248340"/>
    </source>
</evidence>
<dbReference type="GeneID" id="37144322"/>
<organism evidence="1 2">
    <name type="scientific">Aspergillus uvarum CBS 121591</name>
    <dbReference type="NCBI Taxonomy" id="1448315"/>
    <lineage>
        <taxon>Eukaryota</taxon>
        <taxon>Fungi</taxon>
        <taxon>Dikarya</taxon>
        <taxon>Ascomycota</taxon>
        <taxon>Pezizomycotina</taxon>
        <taxon>Eurotiomycetes</taxon>
        <taxon>Eurotiomycetidae</taxon>
        <taxon>Eurotiales</taxon>
        <taxon>Aspergillaceae</taxon>
        <taxon>Aspergillus</taxon>
        <taxon>Aspergillus subgen. Circumdati</taxon>
    </lineage>
</organism>